<protein>
    <submittedName>
        <fullName evidence="3">Dot/Icm secretion system substrate</fullName>
    </submittedName>
    <submittedName>
        <fullName evidence="2">Substrate of the Dot/Icm secretion system</fullName>
    </submittedName>
</protein>
<organism evidence="3 5">
    <name type="scientific">Legionella birminghamensis</name>
    <dbReference type="NCBI Taxonomy" id="28083"/>
    <lineage>
        <taxon>Bacteria</taxon>
        <taxon>Pseudomonadati</taxon>
        <taxon>Pseudomonadota</taxon>
        <taxon>Gammaproteobacteria</taxon>
        <taxon>Legionellales</taxon>
        <taxon>Legionellaceae</taxon>
        <taxon>Legionella</taxon>
    </lineage>
</organism>
<gene>
    <name evidence="2" type="ORF">Lbir_3118</name>
    <name evidence="3" type="ORF">NCTC12437_02874</name>
</gene>
<proteinExistence type="predicted"/>
<dbReference type="AlphaFoldDB" id="A0A378IDM1"/>
<keyword evidence="4" id="KW-1185">Reference proteome</keyword>
<feature type="region of interest" description="Disordered" evidence="1">
    <location>
        <begin position="218"/>
        <end position="255"/>
    </location>
</feature>
<feature type="compositionally biased region" description="Basic and acidic residues" evidence="1">
    <location>
        <begin position="218"/>
        <end position="228"/>
    </location>
</feature>
<evidence type="ECO:0000313" key="3">
    <source>
        <dbReference type="EMBL" id="STX33056.1"/>
    </source>
</evidence>
<reference evidence="2 4" key="1">
    <citation type="submission" date="2015-11" db="EMBL/GenBank/DDBJ databases">
        <title>Genomic analysis of 38 Legionella species identifies large and diverse effector repertoires.</title>
        <authorList>
            <person name="Burstein D."/>
            <person name="Amaro F."/>
            <person name="Zusman T."/>
            <person name="Lifshitz Z."/>
            <person name="Cohen O."/>
            <person name="Gilbert J.A."/>
            <person name="Pupko T."/>
            <person name="Shuman H.A."/>
            <person name="Segal G."/>
        </authorList>
    </citation>
    <scope>NUCLEOTIDE SEQUENCE [LARGE SCALE GENOMIC DNA]</scope>
    <source>
        <strain evidence="2 4">CDC#1407-AL-14</strain>
    </source>
</reference>
<sequence>MGELKTTTRGSSVGEYLPYSAAIKQACQVVAYSPEGARYLEQQTINKMTRLGKLEEAQQVLKVLADFRRSVEMQQDRPSPQSNEGPVRSDFQNFQHNFAQSAIETIKKLASGPIKLDFALNQETKIIRGFSSNGNVLPAGDPLLAALDLTFNAWLAERNMISKGSRIYECDSNGDIKKDAAGNRVNVDAVKLSKMISDPEHGFQKTLSSKGVNVTVEQHRYPEQRAEAKQAASAQAQREPDQEAPTSGSGMGAGG</sequence>
<dbReference type="OrthoDB" id="5635174at2"/>
<evidence type="ECO:0000313" key="5">
    <source>
        <dbReference type="Proteomes" id="UP000255066"/>
    </source>
</evidence>
<dbReference type="EMBL" id="LNXT01000052">
    <property type="protein sequence ID" value="KTC66816.1"/>
    <property type="molecule type" value="Genomic_DNA"/>
</dbReference>
<accession>A0A378IDM1</accession>
<dbReference type="EMBL" id="UGNW01000001">
    <property type="protein sequence ID" value="STX33056.1"/>
    <property type="molecule type" value="Genomic_DNA"/>
</dbReference>
<evidence type="ECO:0000313" key="4">
    <source>
        <dbReference type="Proteomes" id="UP000054735"/>
    </source>
</evidence>
<evidence type="ECO:0000313" key="2">
    <source>
        <dbReference type="EMBL" id="KTC66816.1"/>
    </source>
</evidence>
<dbReference type="RefSeq" id="WP_058525100.1">
    <property type="nucleotide sequence ID" value="NZ_CAAAHV010000044.1"/>
</dbReference>
<name>A0A378IDM1_9GAMM</name>
<dbReference type="Proteomes" id="UP000255066">
    <property type="component" value="Unassembled WGS sequence"/>
</dbReference>
<dbReference type="Proteomes" id="UP000054735">
    <property type="component" value="Unassembled WGS sequence"/>
</dbReference>
<dbReference type="InterPro" id="IPR049927">
    <property type="entry name" value="DotY_N"/>
</dbReference>
<dbReference type="STRING" id="28083.Lbir_3118"/>
<dbReference type="Pfam" id="PF23131">
    <property type="entry name" value="DotY"/>
    <property type="match status" value="1"/>
</dbReference>
<reference evidence="3 5" key="2">
    <citation type="submission" date="2018-06" db="EMBL/GenBank/DDBJ databases">
        <authorList>
            <consortium name="Pathogen Informatics"/>
            <person name="Doyle S."/>
        </authorList>
    </citation>
    <scope>NUCLEOTIDE SEQUENCE [LARGE SCALE GENOMIC DNA]</scope>
    <source>
        <strain evidence="3 5">NCTC12437</strain>
    </source>
</reference>
<dbReference type="CDD" id="cd22643">
    <property type="entry name" value="DotY_NTD"/>
    <property type="match status" value="1"/>
</dbReference>
<dbReference type="InterPro" id="IPR056465">
    <property type="entry name" value="DotY"/>
</dbReference>
<evidence type="ECO:0000256" key="1">
    <source>
        <dbReference type="SAM" id="MobiDB-lite"/>
    </source>
</evidence>